<proteinExistence type="predicted"/>
<name>A0A7R9V9N9_9CHLO</name>
<sequence>MFKIFQKQPDPKELVRKWQQDLRKESRTLDRQIRDIQFEEKKVQNAIKEAAKRGDIGSAKSLAKEIIQSRKAVSRLHTNKAQMMSIGTALREQLAMIKVAGTIGKSNEVMKEVSALMRVPELQQSMMEMSKEMTKAGLIEEMMGDMMDSALDTEDMEDDTDAEVAKVLAEIAGETAALLPTAQQAAEEATQAEEEPDEMAQLRARLDAVKA</sequence>
<organism evidence="1">
    <name type="scientific">Chlamydomonas euryale</name>
    <dbReference type="NCBI Taxonomy" id="1486919"/>
    <lineage>
        <taxon>Eukaryota</taxon>
        <taxon>Viridiplantae</taxon>
        <taxon>Chlorophyta</taxon>
        <taxon>core chlorophytes</taxon>
        <taxon>Chlorophyceae</taxon>
        <taxon>CS clade</taxon>
        <taxon>Chlamydomonadales</taxon>
        <taxon>Chlamydomonadaceae</taxon>
        <taxon>Chlamydomonas</taxon>
    </lineage>
</organism>
<dbReference type="InterPro" id="IPR005024">
    <property type="entry name" value="Snf7_fam"/>
</dbReference>
<dbReference type="Pfam" id="PF03357">
    <property type="entry name" value="Snf7"/>
    <property type="match status" value="1"/>
</dbReference>
<protein>
    <submittedName>
        <fullName evidence="1">Uncharacterized protein</fullName>
    </submittedName>
</protein>
<dbReference type="AlphaFoldDB" id="A0A7R9V9N9"/>
<dbReference type="EMBL" id="HBEC01016083">
    <property type="protein sequence ID" value="CAD8287449.1"/>
    <property type="molecule type" value="Transcribed_RNA"/>
</dbReference>
<dbReference type="Gene3D" id="6.10.140.1230">
    <property type="match status" value="1"/>
</dbReference>
<accession>A0A7R9V9N9</accession>
<gene>
    <name evidence="1" type="ORF">CEUR00632_LOCUS7488</name>
</gene>
<dbReference type="PANTHER" id="PTHR10476">
    <property type="entry name" value="CHARGED MULTIVESICULAR BODY PROTEIN"/>
    <property type="match status" value="1"/>
</dbReference>
<reference evidence="1" key="1">
    <citation type="submission" date="2021-01" db="EMBL/GenBank/DDBJ databases">
        <authorList>
            <person name="Corre E."/>
            <person name="Pelletier E."/>
            <person name="Niang G."/>
            <person name="Scheremetjew M."/>
            <person name="Finn R."/>
            <person name="Kale V."/>
            <person name="Holt S."/>
            <person name="Cochrane G."/>
            <person name="Meng A."/>
            <person name="Brown T."/>
            <person name="Cohen L."/>
        </authorList>
    </citation>
    <scope>NUCLEOTIDE SEQUENCE</scope>
    <source>
        <strain evidence="1">CCMP219</strain>
    </source>
</reference>
<evidence type="ECO:0000313" key="1">
    <source>
        <dbReference type="EMBL" id="CAD8287449.1"/>
    </source>
</evidence>
<dbReference type="GO" id="GO:0007034">
    <property type="term" value="P:vacuolar transport"/>
    <property type="evidence" value="ECO:0007669"/>
    <property type="project" value="InterPro"/>
</dbReference>